<sequence length="73" mass="8462">MFSALNIFLSWAFVPLLALFELKSLKKIDENKLKYFLLNGASFPFFSVGVVAGFFYYSDNYMEQKAQQVQEFA</sequence>
<name>A0AAW4XV59_9BURK</name>
<dbReference type="RefSeq" id="WP_230774248.1">
    <property type="nucleotide sequence ID" value="NZ_JAJNCT010000009.1"/>
</dbReference>
<organism evidence="2 3">
    <name type="scientific">Comamonas koreensis</name>
    <dbReference type="NCBI Taxonomy" id="160825"/>
    <lineage>
        <taxon>Bacteria</taxon>
        <taxon>Pseudomonadati</taxon>
        <taxon>Pseudomonadota</taxon>
        <taxon>Betaproteobacteria</taxon>
        <taxon>Burkholderiales</taxon>
        <taxon>Comamonadaceae</taxon>
        <taxon>Comamonas</taxon>
    </lineage>
</organism>
<feature type="transmembrane region" description="Helical" evidence="1">
    <location>
        <begin position="35"/>
        <end position="57"/>
    </location>
</feature>
<keyword evidence="1" id="KW-1133">Transmembrane helix</keyword>
<evidence type="ECO:0000313" key="3">
    <source>
        <dbReference type="Proteomes" id="UP001199260"/>
    </source>
</evidence>
<keyword evidence="3" id="KW-1185">Reference proteome</keyword>
<evidence type="ECO:0000256" key="1">
    <source>
        <dbReference type="SAM" id="Phobius"/>
    </source>
</evidence>
<gene>
    <name evidence="2" type="ORF">LPW39_10330</name>
</gene>
<keyword evidence="1" id="KW-0472">Membrane</keyword>
<dbReference type="EMBL" id="JAJNCT010000009">
    <property type="protein sequence ID" value="MCD2165533.1"/>
    <property type="molecule type" value="Genomic_DNA"/>
</dbReference>
<reference evidence="2 3" key="1">
    <citation type="submission" date="2021-11" db="EMBL/GenBank/DDBJ databases">
        <title>Genome sequence.</title>
        <authorList>
            <person name="Sun Q."/>
        </authorList>
    </citation>
    <scope>NUCLEOTIDE SEQUENCE [LARGE SCALE GENOMIC DNA]</scope>
    <source>
        <strain evidence="2 3">KCTC 12005</strain>
    </source>
</reference>
<protein>
    <submittedName>
        <fullName evidence="2">Uncharacterized protein</fullName>
    </submittedName>
</protein>
<dbReference type="AlphaFoldDB" id="A0AAW4XV59"/>
<evidence type="ECO:0000313" key="2">
    <source>
        <dbReference type="EMBL" id="MCD2165533.1"/>
    </source>
</evidence>
<dbReference type="Proteomes" id="UP001199260">
    <property type="component" value="Unassembled WGS sequence"/>
</dbReference>
<proteinExistence type="predicted"/>
<accession>A0AAW4XV59</accession>
<feature type="transmembrane region" description="Helical" evidence="1">
    <location>
        <begin position="6"/>
        <end position="23"/>
    </location>
</feature>
<keyword evidence="1" id="KW-0812">Transmembrane</keyword>
<comment type="caution">
    <text evidence="2">The sequence shown here is derived from an EMBL/GenBank/DDBJ whole genome shotgun (WGS) entry which is preliminary data.</text>
</comment>